<keyword evidence="2" id="KW-0479">Metal-binding</keyword>
<feature type="region of interest" description="Disordered" evidence="7">
    <location>
        <begin position="112"/>
        <end position="157"/>
    </location>
</feature>
<feature type="compositionally biased region" description="Basic and acidic residues" evidence="7">
    <location>
        <begin position="129"/>
        <end position="151"/>
    </location>
</feature>
<name>A0A1Z5JVC4_FISSO</name>
<dbReference type="PROSITE" id="PS50171">
    <property type="entry name" value="ZF_MATRIN"/>
    <property type="match status" value="1"/>
</dbReference>
<organism evidence="9 10">
    <name type="scientific">Fistulifera solaris</name>
    <name type="common">Oleaginous diatom</name>
    <dbReference type="NCBI Taxonomy" id="1519565"/>
    <lineage>
        <taxon>Eukaryota</taxon>
        <taxon>Sar</taxon>
        <taxon>Stramenopiles</taxon>
        <taxon>Ochrophyta</taxon>
        <taxon>Bacillariophyta</taxon>
        <taxon>Bacillariophyceae</taxon>
        <taxon>Bacillariophycidae</taxon>
        <taxon>Naviculales</taxon>
        <taxon>Naviculaceae</taxon>
        <taxon>Fistulifera</taxon>
    </lineage>
</organism>
<dbReference type="GO" id="GO:0003723">
    <property type="term" value="F:RNA binding"/>
    <property type="evidence" value="ECO:0007669"/>
    <property type="project" value="TreeGrafter"/>
</dbReference>
<keyword evidence="5" id="KW-0539">Nucleus</keyword>
<keyword evidence="4" id="KW-0862">Zinc</keyword>
<dbReference type="Pfam" id="PF06220">
    <property type="entry name" value="zf-U1"/>
    <property type="match status" value="1"/>
</dbReference>
<dbReference type="PANTHER" id="PTHR13173:SF10">
    <property type="entry name" value="WW DOMAIN-BINDING PROTEIN 4"/>
    <property type="match status" value="1"/>
</dbReference>
<accession>A0A1Z5JVC4</accession>
<dbReference type="SMART" id="SM00451">
    <property type="entry name" value="ZnF_U1"/>
    <property type="match status" value="1"/>
</dbReference>
<dbReference type="GO" id="GO:0000398">
    <property type="term" value="P:mRNA splicing, via spliceosome"/>
    <property type="evidence" value="ECO:0007669"/>
    <property type="project" value="InterPro"/>
</dbReference>
<keyword evidence="6" id="KW-0175">Coiled coil</keyword>
<dbReference type="GO" id="GO:0008270">
    <property type="term" value="F:zinc ion binding"/>
    <property type="evidence" value="ECO:0007669"/>
    <property type="project" value="UniProtKB-KW"/>
</dbReference>
<dbReference type="OrthoDB" id="191651at2759"/>
<dbReference type="InParanoid" id="A0A1Z5JVC4"/>
<evidence type="ECO:0000256" key="6">
    <source>
        <dbReference type="SAM" id="Coils"/>
    </source>
</evidence>
<evidence type="ECO:0000256" key="2">
    <source>
        <dbReference type="ARBA" id="ARBA00022723"/>
    </source>
</evidence>
<keyword evidence="10" id="KW-1185">Reference proteome</keyword>
<feature type="compositionally biased region" description="Pro residues" evidence="7">
    <location>
        <begin position="112"/>
        <end position="121"/>
    </location>
</feature>
<protein>
    <submittedName>
        <fullName evidence="9">WW domain-binding protein 4</fullName>
    </submittedName>
</protein>
<dbReference type="EMBL" id="BDSP01000123">
    <property type="protein sequence ID" value="GAX18000.1"/>
    <property type="molecule type" value="Genomic_DNA"/>
</dbReference>
<feature type="compositionally biased region" description="Basic and acidic residues" evidence="7">
    <location>
        <begin position="44"/>
        <end position="64"/>
    </location>
</feature>
<feature type="region of interest" description="Disordered" evidence="7">
    <location>
        <begin position="37"/>
        <end position="72"/>
    </location>
</feature>
<feature type="domain" description="Matrin-type" evidence="8">
    <location>
        <begin position="17"/>
        <end position="48"/>
    </location>
</feature>
<dbReference type="InterPro" id="IPR040023">
    <property type="entry name" value="WBP4"/>
</dbReference>
<keyword evidence="3" id="KW-0863">Zinc-finger</keyword>
<comment type="subcellular location">
    <subcellularLocation>
        <location evidence="1">Nucleus</location>
    </subcellularLocation>
</comment>
<dbReference type="InterPro" id="IPR036236">
    <property type="entry name" value="Znf_C2H2_sf"/>
</dbReference>
<comment type="caution">
    <text evidence="9">The sequence shown here is derived from an EMBL/GenBank/DDBJ whole genome shotgun (WGS) entry which is preliminary data.</text>
</comment>
<proteinExistence type="predicted"/>
<evidence type="ECO:0000256" key="7">
    <source>
        <dbReference type="SAM" id="MobiDB-lite"/>
    </source>
</evidence>
<evidence type="ECO:0000313" key="9">
    <source>
        <dbReference type="EMBL" id="GAX18000.1"/>
    </source>
</evidence>
<feature type="coiled-coil region" evidence="6">
    <location>
        <begin position="326"/>
        <end position="369"/>
    </location>
</feature>
<feature type="region of interest" description="Disordered" evidence="7">
    <location>
        <begin position="428"/>
        <end position="449"/>
    </location>
</feature>
<dbReference type="InterPro" id="IPR003604">
    <property type="entry name" value="Matrin/U1-like-C_Znf_C2H2"/>
</dbReference>
<dbReference type="InterPro" id="IPR013085">
    <property type="entry name" value="U1-CZ_Znf_C2H2"/>
</dbReference>
<evidence type="ECO:0000256" key="1">
    <source>
        <dbReference type="ARBA" id="ARBA00004123"/>
    </source>
</evidence>
<evidence type="ECO:0000313" key="10">
    <source>
        <dbReference type="Proteomes" id="UP000198406"/>
    </source>
</evidence>
<evidence type="ECO:0000256" key="5">
    <source>
        <dbReference type="ARBA" id="ARBA00023242"/>
    </source>
</evidence>
<reference evidence="9 10" key="1">
    <citation type="journal article" date="2015" name="Plant Cell">
        <title>Oil accumulation by the oleaginous diatom Fistulifera solaris as revealed by the genome and transcriptome.</title>
        <authorList>
            <person name="Tanaka T."/>
            <person name="Maeda Y."/>
            <person name="Veluchamy A."/>
            <person name="Tanaka M."/>
            <person name="Abida H."/>
            <person name="Marechal E."/>
            <person name="Bowler C."/>
            <person name="Muto M."/>
            <person name="Sunaga Y."/>
            <person name="Tanaka M."/>
            <person name="Yoshino T."/>
            <person name="Taniguchi T."/>
            <person name="Fukuda Y."/>
            <person name="Nemoto M."/>
            <person name="Matsumoto M."/>
            <person name="Wong P.S."/>
            <person name="Aburatani S."/>
            <person name="Fujibuchi W."/>
        </authorList>
    </citation>
    <scope>NUCLEOTIDE SEQUENCE [LARGE SCALE GENOMIC DNA]</scope>
    <source>
        <strain evidence="9 10">JPCC DA0580</strain>
    </source>
</reference>
<gene>
    <name evidence="9" type="ORF">FisN_18Hh213</name>
</gene>
<sequence>MSSTGKRKEAWRNNERHYCAFCNVWMGSDRQSILLHENGKKHREKVEEQMKEKRKSQQKEEAKSKALQNSLAQMEAAARSSLAEDLRHFDGPSLYAAPLPVVVPSFTTSFVPPPPPPPTLPPSQGNSKLEMKEWQARKKQRIDEATKPKEGDQEDDDQIIVQKKRKLAPDEGYYTQISADDKEVTYLEGHVFGDMLEEEMPIQLWQGSAQATPAELRLPAYASLWKPALVVALQRKKEDGSVSLKAVDVAFLASPEDTEETIQKSIPLTQIRIVLDGNQDERIPDTVEEARILAGYDGEEDFAESEQAEIDEATGLSSWTTVHIKRTTARKELQEERARLREQRRVAAIEQAREEKRKEERRMEEAAVQSAGDSALGAYDIWNRGEKDGYKGVNIHGDIDGNKGSTLSVHDLVAKKISDGKPVEFQKKASGFNAKKKKQNIRRTSADDD</sequence>
<dbReference type="GO" id="GO:0071011">
    <property type="term" value="C:precatalytic spliceosome"/>
    <property type="evidence" value="ECO:0007669"/>
    <property type="project" value="TreeGrafter"/>
</dbReference>
<dbReference type="AlphaFoldDB" id="A0A1Z5JVC4"/>
<dbReference type="Proteomes" id="UP000198406">
    <property type="component" value="Unassembled WGS sequence"/>
</dbReference>
<dbReference type="InterPro" id="IPR000690">
    <property type="entry name" value="Matrin/U1-C_Znf_C2H2"/>
</dbReference>
<evidence type="ECO:0000256" key="4">
    <source>
        <dbReference type="ARBA" id="ARBA00022833"/>
    </source>
</evidence>
<dbReference type="SUPFAM" id="SSF57667">
    <property type="entry name" value="beta-beta-alpha zinc fingers"/>
    <property type="match status" value="1"/>
</dbReference>
<evidence type="ECO:0000259" key="8">
    <source>
        <dbReference type="PROSITE" id="PS50171"/>
    </source>
</evidence>
<evidence type="ECO:0000256" key="3">
    <source>
        <dbReference type="ARBA" id="ARBA00022771"/>
    </source>
</evidence>
<dbReference type="PANTHER" id="PTHR13173">
    <property type="entry name" value="WW DOMAIN BINDING PROTEIN 4"/>
    <property type="match status" value="1"/>
</dbReference>
<dbReference type="Gene3D" id="3.30.160.60">
    <property type="entry name" value="Classic Zinc Finger"/>
    <property type="match status" value="1"/>
</dbReference>